<protein>
    <submittedName>
        <fullName evidence="1">Uncharacterized protein</fullName>
    </submittedName>
</protein>
<evidence type="ECO:0000313" key="2">
    <source>
        <dbReference type="Proteomes" id="UP001320245"/>
    </source>
</evidence>
<evidence type="ECO:0000313" key="1">
    <source>
        <dbReference type="EMBL" id="KAK7735608.1"/>
    </source>
</evidence>
<reference evidence="1 2" key="1">
    <citation type="journal article" date="2023" name="PLoS ONE">
        <title>Cytospora paraplurivora sp. nov. isolated from orchards with fruit tree decline syndrome in Ontario, Canada.</title>
        <authorList>
            <person name="Ilyukhin E."/>
            <person name="Nguyen H.D.T."/>
            <person name="Castle A.J."/>
            <person name="Ellouze W."/>
        </authorList>
    </citation>
    <scope>NUCLEOTIDE SEQUENCE [LARGE SCALE GENOMIC DNA]</scope>
    <source>
        <strain evidence="1 2">FDS-564</strain>
    </source>
</reference>
<dbReference type="Proteomes" id="UP001320245">
    <property type="component" value="Unassembled WGS sequence"/>
</dbReference>
<name>A0AAN9U939_9PEZI</name>
<accession>A0AAN9U939</accession>
<proteinExistence type="predicted"/>
<organism evidence="1 2">
    <name type="scientific">Cytospora paraplurivora</name>
    <dbReference type="NCBI Taxonomy" id="2898453"/>
    <lineage>
        <taxon>Eukaryota</taxon>
        <taxon>Fungi</taxon>
        <taxon>Dikarya</taxon>
        <taxon>Ascomycota</taxon>
        <taxon>Pezizomycotina</taxon>
        <taxon>Sordariomycetes</taxon>
        <taxon>Sordariomycetidae</taxon>
        <taxon>Diaporthales</taxon>
        <taxon>Cytosporaceae</taxon>
        <taxon>Cytospora</taxon>
    </lineage>
</organism>
<sequence>MIPDLKYSRSNTPDLVLKLNQVIDFLGNKENCPQLGHLTFDGSGLDGEQAYELNRLGYNPIDGISLRLIGTCDGDPIYDMVERCVSPVDVHVSHRPAYWFIDYGIIRRLHYVVAGGSMEVDFVDSGGDVLLMEWLSIDGYDRIFDDYHPQLPLMRERAQRLSYNFQLLQRLALTWRDTGELYLSSDPSDVDTLDVARIYFEENPCMELVTFRLRFPRLVEIEKVGHELKQTKRNMVEEPREDGWPNICP</sequence>
<dbReference type="EMBL" id="JAJSPL020000037">
    <property type="protein sequence ID" value="KAK7735608.1"/>
    <property type="molecule type" value="Genomic_DNA"/>
</dbReference>
<keyword evidence="2" id="KW-1185">Reference proteome</keyword>
<gene>
    <name evidence="1" type="ORF">SLS53_007348</name>
</gene>
<comment type="caution">
    <text evidence="1">The sequence shown here is derived from an EMBL/GenBank/DDBJ whole genome shotgun (WGS) entry which is preliminary data.</text>
</comment>
<dbReference type="AlphaFoldDB" id="A0AAN9U939"/>